<gene>
    <name evidence="2" type="primary">Dwil\GK20852</name>
    <name evidence="2" type="ORF">Dwil_GK20852</name>
</gene>
<dbReference type="EMBL" id="CH963846">
    <property type="protein sequence ID" value="EDW72293.1"/>
    <property type="molecule type" value="Genomic_DNA"/>
</dbReference>
<dbReference type="OMA" id="DVQLIHP"/>
<name>B4MJK4_DROWI</name>
<feature type="chain" id="PRO_5002814566" evidence="1">
    <location>
        <begin position="20"/>
        <end position="252"/>
    </location>
</feature>
<proteinExistence type="predicted"/>
<dbReference type="AlphaFoldDB" id="B4MJK4"/>
<keyword evidence="1" id="KW-0732">Signal</keyword>
<keyword evidence="3" id="KW-1185">Reference proteome</keyword>
<accession>B4MJK4</accession>
<dbReference type="FunCoup" id="B4MJK4">
    <property type="interactions" value="2"/>
</dbReference>
<evidence type="ECO:0000313" key="2">
    <source>
        <dbReference type="EMBL" id="EDW72293.1"/>
    </source>
</evidence>
<dbReference type="HOGENOM" id="CLU_1134580_0_0_1"/>
<feature type="signal peptide" evidence="1">
    <location>
        <begin position="1"/>
        <end position="19"/>
    </location>
</feature>
<dbReference type="KEGG" id="dwi:6638381"/>
<protein>
    <submittedName>
        <fullName evidence="2">Uncharacterized protein</fullName>
    </submittedName>
</protein>
<sequence>MNKLKLMLILMLGICSSLAAPMRTERSPRSLRHDDVQLLHPHIITIERLEHLLRQAGEIFGASPGAGGPGDSDAMASEVNEQWHVLPQGQQQQPQQRLLPPTEQPYNFYLPLFEHIEPKLDAKSRRMEKFAPPPLPSQQPDTHNYYADKPKKQPKKFKAGAKHINLNLKWLNTYEKAMDGVGMAAGPPKAMYLEQDERNRINFDDSFFAVDMQVKPVPDNDDLSGGAYEDDLMAAPAQLAYNYNNKAGKQLT</sequence>
<dbReference type="PhylomeDB" id="B4MJK4"/>
<dbReference type="InParanoid" id="B4MJK4"/>
<dbReference type="Proteomes" id="UP000007798">
    <property type="component" value="Unassembled WGS sequence"/>
</dbReference>
<dbReference type="eggNOG" id="ENOG502T6MZ">
    <property type="taxonomic scope" value="Eukaryota"/>
</dbReference>
<evidence type="ECO:0000256" key="1">
    <source>
        <dbReference type="SAM" id="SignalP"/>
    </source>
</evidence>
<reference evidence="2 3" key="1">
    <citation type="journal article" date="2007" name="Nature">
        <title>Evolution of genes and genomes on the Drosophila phylogeny.</title>
        <authorList>
            <consortium name="Drosophila 12 Genomes Consortium"/>
            <person name="Clark A.G."/>
            <person name="Eisen M.B."/>
            <person name="Smith D.R."/>
            <person name="Bergman C.M."/>
            <person name="Oliver B."/>
            <person name="Markow T.A."/>
            <person name="Kaufman T.C."/>
            <person name="Kellis M."/>
            <person name="Gelbart W."/>
            <person name="Iyer V.N."/>
            <person name="Pollard D.A."/>
            <person name="Sackton T.B."/>
            <person name="Larracuente A.M."/>
            <person name="Singh N.D."/>
            <person name="Abad J.P."/>
            <person name="Abt D.N."/>
            <person name="Adryan B."/>
            <person name="Aguade M."/>
            <person name="Akashi H."/>
            <person name="Anderson W.W."/>
            <person name="Aquadro C.F."/>
            <person name="Ardell D.H."/>
            <person name="Arguello R."/>
            <person name="Artieri C.G."/>
            <person name="Barbash D.A."/>
            <person name="Barker D."/>
            <person name="Barsanti P."/>
            <person name="Batterham P."/>
            <person name="Batzoglou S."/>
            <person name="Begun D."/>
            <person name="Bhutkar A."/>
            <person name="Blanco E."/>
            <person name="Bosak S.A."/>
            <person name="Bradley R.K."/>
            <person name="Brand A.D."/>
            <person name="Brent M.R."/>
            <person name="Brooks A.N."/>
            <person name="Brown R.H."/>
            <person name="Butlin R.K."/>
            <person name="Caggese C."/>
            <person name="Calvi B.R."/>
            <person name="Bernardo de Carvalho A."/>
            <person name="Caspi A."/>
            <person name="Castrezana S."/>
            <person name="Celniker S.E."/>
            <person name="Chang J.L."/>
            <person name="Chapple C."/>
            <person name="Chatterji S."/>
            <person name="Chinwalla A."/>
            <person name="Civetta A."/>
            <person name="Clifton S.W."/>
            <person name="Comeron J.M."/>
            <person name="Costello J.C."/>
            <person name="Coyne J.A."/>
            <person name="Daub J."/>
            <person name="David R.G."/>
            <person name="Delcher A.L."/>
            <person name="Delehaunty K."/>
            <person name="Do C.B."/>
            <person name="Ebling H."/>
            <person name="Edwards K."/>
            <person name="Eickbush T."/>
            <person name="Evans J.D."/>
            <person name="Filipski A."/>
            <person name="Findeiss S."/>
            <person name="Freyhult E."/>
            <person name="Fulton L."/>
            <person name="Fulton R."/>
            <person name="Garcia A.C."/>
            <person name="Gardiner A."/>
            <person name="Garfield D.A."/>
            <person name="Garvin B.E."/>
            <person name="Gibson G."/>
            <person name="Gilbert D."/>
            <person name="Gnerre S."/>
            <person name="Godfrey J."/>
            <person name="Good R."/>
            <person name="Gotea V."/>
            <person name="Gravely B."/>
            <person name="Greenberg A.J."/>
            <person name="Griffiths-Jones S."/>
            <person name="Gross S."/>
            <person name="Guigo R."/>
            <person name="Gustafson E.A."/>
            <person name="Haerty W."/>
            <person name="Hahn M.W."/>
            <person name="Halligan D.L."/>
            <person name="Halpern A.L."/>
            <person name="Halter G.M."/>
            <person name="Han M.V."/>
            <person name="Heger A."/>
            <person name="Hillier L."/>
            <person name="Hinrichs A.S."/>
            <person name="Holmes I."/>
            <person name="Hoskins R.A."/>
            <person name="Hubisz M.J."/>
            <person name="Hultmark D."/>
            <person name="Huntley M.A."/>
            <person name="Jaffe D.B."/>
            <person name="Jagadeeshan S."/>
            <person name="Jeck W.R."/>
            <person name="Johnson J."/>
            <person name="Jones C.D."/>
            <person name="Jordan W.C."/>
            <person name="Karpen G.H."/>
            <person name="Kataoka E."/>
            <person name="Keightley P.D."/>
            <person name="Kheradpour P."/>
            <person name="Kirkness E.F."/>
            <person name="Koerich L.B."/>
            <person name="Kristiansen K."/>
            <person name="Kudrna D."/>
            <person name="Kulathinal R.J."/>
            <person name="Kumar S."/>
            <person name="Kwok R."/>
            <person name="Lander E."/>
            <person name="Langley C.H."/>
            <person name="Lapoint R."/>
            <person name="Lazzaro B.P."/>
            <person name="Lee S.J."/>
            <person name="Levesque L."/>
            <person name="Li R."/>
            <person name="Lin C.F."/>
            <person name="Lin M.F."/>
            <person name="Lindblad-Toh K."/>
            <person name="Llopart A."/>
            <person name="Long M."/>
            <person name="Low L."/>
            <person name="Lozovsky E."/>
            <person name="Lu J."/>
            <person name="Luo M."/>
            <person name="Machado C.A."/>
            <person name="Makalowski W."/>
            <person name="Marzo M."/>
            <person name="Matsuda M."/>
            <person name="Matzkin L."/>
            <person name="McAllister B."/>
            <person name="McBride C.S."/>
            <person name="McKernan B."/>
            <person name="McKernan K."/>
            <person name="Mendez-Lago M."/>
            <person name="Minx P."/>
            <person name="Mollenhauer M.U."/>
            <person name="Montooth K."/>
            <person name="Mount S.M."/>
            <person name="Mu X."/>
            <person name="Myers E."/>
            <person name="Negre B."/>
            <person name="Newfeld S."/>
            <person name="Nielsen R."/>
            <person name="Noor M.A."/>
            <person name="O'Grady P."/>
            <person name="Pachter L."/>
            <person name="Papaceit M."/>
            <person name="Parisi M.J."/>
            <person name="Parisi M."/>
            <person name="Parts L."/>
            <person name="Pedersen J.S."/>
            <person name="Pesole G."/>
            <person name="Phillippy A.M."/>
            <person name="Ponting C.P."/>
            <person name="Pop M."/>
            <person name="Porcelli D."/>
            <person name="Powell J.R."/>
            <person name="Prohaska S."/>
            <person name="Pruitt K."/>
            <person name="Puig M."/>
            <person name="Quesneville H."/>
            <person name="Ram K.R."/>
            <person name="Rand D."/>
            <person name="Rasmussen M.D."/>
            <person name="Reed L.K."/>
            <person name="Reenan R."/>
            <person name="Reily A."/>
            <person name="Remington K.A."/>
            <person name="Rieger T.T."/>
            <person name="Ritchie M.G."/>
            <person name="Robin C."/>
            <person name="Rogers Y.H."/>
            <person name="Rohde C."/>
            <person name="Rozas J."/>
            <person name="Rubenfield M.J."/>
            <person name="Ruiz A."/>
            <person name="Russo S."/>
            <person name="Salzberg S.L."/>
            <person name="Sanchez-Gracia A."/>
            <person name="Saranga D.J."/>
            <person name="Sato H."/>
            <person name="Schaeffer S.W."/>
            <person name="Schatz M.C."/>
            <person name="Schlenke T."/>
            <person name="Schwartz R."/>
            <person name="Segarra C."/>
            <person name="Singh R.S."/>
            <person name="Sirot L."/>
            <person name="Sirota M."/>
            <person name="Sisneros N.B."/>
            <person name="Smith C.D."/>
            <person name="Smith T.F."/>
            <person name="Spieth J."/>
            <person name="Stage D.E."/>
            <person name="Stark A."/>
            <person name="Stephan W."/>
            <person name="Strausberg R.L."/>
            <person name="Strempel S."/>
            <person name="Sturgill D."/>
            <person name="Sutton G."/>
            <person name="Sutton G.G."/>
            <person name="Tao W."/>
            <person name="Teichmann S."/>
            <person name="Tobari Y.N."/>
            <person name="Tomimura Y."/>
            <person name="Tsolas J.M."/>
            <person name="Valente V.L."/>
            <person name="Venter E."/>
            <person name="Venter J.C."/>
            <person name="Vicario S."/>
            <person name="Vieira F.G."/>
            <person name="Vilella A.J."/>
            <person name="Villasante A."/>
            <person name="Walenz B."/>
            <person name="Wang J."/>
            <person name="Wasserman M."/>
            <person name="Watts T."/>
            <person name="Wilson D."/>
            <person name="Wilson R.K."/>
            <person name="Wing R.A."/>
            <person name="Wolfner M.F."/>
            <person name="Wong A."/>
            <person name="Wong G.K."/>
            <person name="Wu C.I."/>
            <person name="Wu G."/>
            <person name="Yamamoto D."/>
            <person name="Yang H.P."/>
            <person name="Yang S.P."/>
            <person name="Yorke J.A."/>
            <person name="Yoshida K."/>
            <person name="Zdobnov E."/>
            <person name="Zhang P."/>
            <person name="Zhang Y."/>
            <person name="Zimin A.V."/>
            <person name="Baldwin J."/>
            <person name="Abdouelleil A."/>
            <person name="Abdulkadir J."/>
            <person name="Abebe A."/>
            <person name="Abera B."/>
            <person name="Abreu J."/>
            <person name="Acer S.C."/>
            <person name="Aftuck L."/>
            <person name="Alexander A."/>
            <person name="An P."/>
            <person name="Anderson E."/>
            <person name="Anderson S."/>
            <person name="Arachi H."/>
            <person name="Azer M."/>
            <person name="Bachantsang P."/>
            <person name="Barry A."/>
            <person name="Bayul T."/>
            <person name="Berlin A."/>
            <person name="Bessette D."/>
            <person name="Bloom T."/>
            <person name="Blye J."/>
            <person name="Boguslavskiy L."/>
            <person name="Bonnet C."/>
            <person name="Boukhgalter B."/>
            <person name="Bourzgui I."/>
            <person name="Brown A."/>
            <person name="Cahill P."/>
            <person name="Channer S."/>
            <person name="Cheshatsang Y."/>
            <person name="Chuda L."/>
            <person name="Citroen M."/>
            <person name="Collymore A."/>
            <person name="Cooke P."/>
            <person name="Costello M."/>
            <person name="D'Aco K."/>
            <person name="Daza R."/>
            <person name="De Haan G."/>
            <person name="DeGray S."/>
            <person name="DeMaso C."/>
            <person name="Dhargay N."/>
            <person name="Dooley K."/>
            <person name="Dooley E."/>
            <person name="Doricent M."/>
            <person name="Dorje P."/>
            <person name="Dorjee K."/>
            <person name="Dupes A."/>
            <person name="Elong R."/>
            <person name="Falk J."/>
            <person name="Farina A."/>
            <person name="Faro S."/>
            <person name="Ferguson D."/>
            <person name="Fisher S."/>
            <person name="Foley C.D."/>
            <person name="Franke A."/>
            <person name="Friedrich D."/>
            <person name="Gadbois L."/>
            <person name="Gearin G."/>
            <person name="Gearin C.R."/>
            <person name="Giannoukos G."/>
            <person name="Goode T."/>
            <person name="Graham J."/>
            <person name="Grandbois E."/>
            <person name="Grewal S."/>
            <person name="Gyaltsen K."/>
            <person name="Hafez N."/>
            <person name="Hagos B."/>
            <person name="Hall J."/>
            <person name="Henson C."/>
            <person name="Hollinger A."/>
            <person name="Honan T."/>
            <person name="Huard M.D."/>
            <person name="Hughes L."/>
            <person name="Hurhula B."/>
            <person name="Husby M.E."/>
            <person name="Kamat A."/>
            <person name="Kanga B."/>
            <person name="Kashin S."/>
            <person name="Khazanovich D."/>
            <person name="Kisner P."/>
            <person name="Lance K."/>
            <person name="Lara M."/>
            <person name="Lee W."/>
            <person name="Lennon N."/>
            <person name="Letendre F."/>
            <person name="LeVine R."/>
            <person name="Lipovsky A."/>
            <person name="Liu X."/>
            <person name="Liu J."/>
            <person name="Liu S."/>
            <person name="Lokyitsang T."/>
            <person name="Lokyitsang Y."/>
            <person name="Lubonja R."/>
            <person name="Lui A."/>
            <person name="MacDonald P."/>
            <person name="Magnisalis V."/>
            <person name="Maru K."/>
            <person name="Matthews C."/>
            <person name="McCusker W."/>
            <person name="McDonough S."/>
            <person name="Mehta T."/>
            <person name="Meldrim J."/>
            <person name="Meneus L."/>
            <person name="Mihai O."/>
            <person name="Mihalev A."/>
            <person name="Mihova T."/>
            <person name="Mittelman R."/>
            <person name="Mlenga V."/>
            <person name="Montmayeur A."/>
            <person name="Mulrain L."/>
            <person name="Navidi A."/>
            <person name="Naylor J."/>
            <person name="Negash T."/>
            <person name="Nguyen T."/>
            <person name="Nguyen N."/>
            <person name="Nicol R."/>
            <person name="Norbu C."/>
            <person name="Norbu N."/>
            <person name="Novod N."/>
            <person name="O'Neill B."/>
            <person name="Osman S."/>
            <person name="Markiewicz E."/>
            <person name="Oyono O.L."/>
            <person name="Patti C."/>
            <person name="Phunkhang P."/>
            <person name="Pierre F."/>
            <person name="Priest M."/>
            <person name="Raghuraman S."/>
            <person name="Rege F."/>
            <person name="Reyes R."/>
            <person name="Rise C."/>
            <person name="Rogov P."/>
            <person name="Ross K."/>
            <person name="Ryan E."/>
            <person name="Settipalli S."/>
            <person name="Shea T."/>
            <person name="Sherpa N."/>
            <person name="Shi L."/>
            <person name="Shih D."/>
            <person name="Sparrow T."/>
            <person name="Spaulding J."/>
            <person name="Stalker J."/>
            <person name="Stange-Thomann N."/>
            <person name="Stavropoulos S."/>
            <person name="Stone C."/>
            <person name="Strader C."/>
            <person name="Tesfaye S."/>
            <person name="Thomson T."/>
            <person name="Thoulutsang Y."/>
            <person name="Thoulutsang D."/>
            <person name="Topham K."/>
            <person name="Topping I."/>
            <person name="Tsamla T."/>
            <person name="Vassiliev H."/>
            <person name="Vo A."/>
            <person name="Wangchuk T."/>
            <person name="Wangdi T."/>
            <person name="Weiand M."/>
            <person name="Wilkinson J."/>
            <person name="Wilson A."/>
            <person name="Yadav S."/>
            <person name="Young G."/>
            <person name="Yu Q."/>
            <person name="Zembek L."/>
            <person name="Zhong D."/>
            <person name="Zimmer A."/>
            <person name="Zwirko Z."/>
            <person name="Jaffe D.B."/>
            <person name="Alvarez P."/>
            <person name="Brockman W."/>
            <person name="Butler J."/>
            <person name="Chin C."/>
            <person name="Gnerre S."/>
            <person name="Grabherr M."/>
            <person name="Kleber M."/>
            <person name="Mauceli E."/>
            <person name="MacCallum I."/>
        </authorList>
    </citation>
    <scope>NUCLEOTIDE SEQUENCE [LARGE SCALE GENOMIC DNA]</scope>
    <source>
        <strain evidence="3">Tucson 14030-0811.24</strain>
    </source>
</reference>
<dbReference type="OrthoDB" id="7937255at2759"/>
<evidence type="ECO:0000313" key="3">
    <source>
        <dbReference type="Proteomes" id="UP000007798"/>
    </source>
</evidence>
<organism evidence="2 3">
    <name type="scientific">Drosophila willistoni</name>
    <name type="common">Fruit fly</name>
    <dbReference type="NCBI Taxonomy" id="7260"/>
    <lineage>
        <taxon>Eukaryota</taxon>
        <taxon>Metazoa</taxon>
        <taxon>Ecdysozoa</taxon>
        <taxon>Arthropoda</taxon>
        <taxon>Hexapoda</taxon>
        <taxon>Insecta</taxon>
        <taxon>Pterygota</taxon>
        <taxon>Neoptera</taxon>
        <taxon>Endopterygota</taxon>
        <taxon>Diptera</taxon>
        <taxon>Brachycera</taxon>
        <taxon>Muscomorpha</taxon>
        <taxon>Ephydroidea</taxon>
        <taxon>Drosophilidae</taxon>
        <taxon>Drosophila</taxon>
        <taxon>Sophophora</taxon>
    </lineage>
</organism>